<evidence type="ECO:0000256" key="2">
    <source>
        <dbReference type="SAM" id="Phobius"/>
    </source>
</evidence>
<keyword evidence="2" id="KW-1133">Transmembrane helix</keyword>
<evidence type="ECO:0000256" key="1">
    <source>
        <dbReference type="SAM" id="MobiDB-lite"/>
    </source>
</evidence>
<feature type="transmembrane region" description="Helical" evidence="2">
    <location>
        <begin position="330"/>
        <end position="353"/>
    </location>
</feature>
<dbReference type="EMBL" id="JBBWRZ010000008">
    <property type="protein sequence ID" value="KAK8230575.1"/>
    <property type="molecule type" value="Genomic_DNA"/>
</dbReference>
<feature type="compositionally biased region" description="Low complexity" evidence="1">
    <location>
        <begin position="187"/>
        <end position="216"/>
    </location>
</feature>
<keyword evidence="4" id="KW-1185">Reference proteome</keyword>
<dbReference type="Proteomes" id="UP001492380">
    <property type="component" value="Unassembled WGS sequence"/>
</dbReference>
<feature type="compositionally biased region" description="Pro residues" evidence="1">
    <location>
        <begin position="132"/>
        <end position="145"/>
    </location>
</feature>
<feature type="compositionally biased region" description="Polar residues" evidence="1">
    <location>
        <begin position="167"/>
        <end position="186"/>
    </location>
</feature>
<organism evidence="3 4">
    <name type="scientific">Phyllosticta capitalensis</name>
    <dbReference type="NCBI Taxonomy" id="121624"/>
    <lineage>
        <taxon>Eukaryota</taxon>
        <taxon>Fungi</taxon>
        <taxon>Dikarya</taxon>
        <taxon>Ascomycota</taxon>
        <taxon>Pezizomycotina</taxon>
        <taxon>Dothideomycetes</taxon>
        <taxon>Dothideomycetes incertae sedis</taxon>
        <taxon>Botryosphaeriales</taxon>
        <taxon>Phyllostictaceae</taxon>
        <taxon>Phyllosticta</taxon>
    </lineage>
</organism>
<evidence type="ECO:0000313" key="3">
    <source>
        <dbReference type="EMBL" id="KAK8230575.1"/>
    </source>
</evidence>
<feature type="region of interest" description="Disordered" evidence="1">
    <location>
        <begin position="165"/>
        <end position="216"/>
    </location>
</feature>
<accession>A0ABR1YI31</accession>
<evidence type="ECO:0000313" key="4">
    <source>
        <dbReference type="Proteomes" id="UP001492380"/>
    </source>
</evidence>
<keyword evidence="2" id="KW-0472">Membrane</keyword>
<reference evidence="3 4" key="1">
    <citation type="submission" date="2024-04" db="EMBL/GenBank/DDBJ databases">
        <title>Phyllosticta paracitricarpa is synonymous to the EU quarantine fungus P. citricarpa based on phylogenomic analyses.</title>
        <authorList>
            <consortium name="Lawrence Berkeley National Laboratory"/>
            <person name="Van Ingen-Buijs V.A."/>
            <person name="Van Westerhoven A.C."/>
            <person name="Haridas S."/>
            <person name="Skiadas P."/>
            <person name="Martin F."/>
            <person name="Groenewald J.Z."/>
            <person name="Crous P.W."/>
            <person name="Seidl M.F."/>
        </authorList>
    </citation>
    <scope>NUCLEOTIDE SEQUENCE [LARGE SCALE GENOMIC DNA]</scope>
    <source>
        <strain evidence="3 4">CBS 123374</strain>
    </source>
</reference>
<feature type="region of interest" description="Disordered" evidence="1">
    <location>
        <begin position="128"/>
        <end position="151"/>
    </location>
</feature>
<comment type="caution">
    <text evidence="3">The sequence shown here is derived from an EMBL/GenBank/DDBJ whole genome shotgun (WGS) entry which is preliminary data.</text>
</comment>
<proteinExistence type="predicted"/>
<protein>
    <submittedName>
        <fullName evidence="3">Uncharacterized protein</fullName>
    </submittedName>
</protein>
<sequence length="390" mass="42192">MRPSTRSWARPLVGSRTTVLYGDITRGSGPGLLGRCCDVFLLSWATPPLGTVVETTSSLMYPSSTAMLRSISRSMARASSSISASRSSSICWSRGDDDPLSGLFRLLLLVPAPASPCAAALCMSSPAAVSSLPPPPPPASPPPPPSHHRPTYLAHRRANRLLNRSLVTPSPHNPTAPSEDSPSPIMSPSFASPTPSSSDTMMPALNANPSSASSNGLLNSSSVMGLRKCANGSSSMSGRSWSRWVCARWREEDDEEEDEELVVVRDDDDDPDEEDCREVLCCFFPVVVDAARWKCTGASEGRWRVDMGGQEALRRRCVGRMKGVAGVNEAISIAFCVLLRFCVVFVFFVVLSYNVVVFLVDDAISFVSPSRLIVRWCPSSSPRTLCKVRY</sequence>
<gene>
    <name evidence="3" type="ORF">HDK90DRAFT_325826</name>
</gene>
<keyword evidence="2" id="KW-0812">Transmembrane</keyword>
<name>A0ABR1YI31_9PEZI</name>